<keyword evidence="8" id="KW-1133">Transmembrane helix</keyword>
<accession>A0ABM0K9F3</accession>
<gene>
    <name evidence="10 11" type="primary">LOC101851093</name>
</gene>
<keyword evidence="9" id="KW-1185">Reference proteome</keyword>
<dbReference type="Gene3D" id="1.10.630.10">
    <property type="entry name" value="Cytochrome P450"/>
    <property type="match status" value="1"/>
</dbReference>
<dbReference type="PANTHER" id="PTHR24302:SF15">
    <property type="entry name" value="FATTY-ACID PEROXYGENASE"/>
    <property type="match status" value="1"/>
</dbReference>
<dbReference type="RefSeq" id="XP_005112053.1">
    <property type="nucleotide sequence ID" value="XM_005111996.3"/>
</dbReference>
<evidence type="ECO:0000256" key="7">
    <source>
        <dbReference type="RuleBase" id="RU000461"/>
    </source>
</evidence>
<reference evidence="10 11" key="1">
    <citation type="submission" date="2025-05" db="UniProtKB">
        <authorList>
            <consortium name="RefSeq"/>
        </authorList>
    </citation>
    <scope>IDENTIFICATION</scope>
</reference>
<name>A0ABM0K9F3_APLCA</name>
<evidence type="ECO:0000256" key="6">
    <source>
        <dbReference type="ARBA" id="ARBA00043906"/>
    </source>
</evidence>
<dbReference type="InterPro" id="IPR036396">
    <property type="entry name" value="Cyt_P450_sf"/>
</dbReference>
<evidence type="ECO:0000256" key="3">
    <source>
        <dbReference type="ARBA" id="ARBA00022723"/>
    </source>
</evidence>
<keyword evidence="2 7" id="KW-0349">Heme</keyword>
<dbReference type="Proteomes" id="UP000694888">
    <property type="component" value="Unplaced"/>
</dbReference>
<comment type="similarity">
    <text evidence="1 7">Belongs to the cytochrome P450 family.</text>
</comment>
<dbReference type="InterPro" id="IPR001128">
    <property type="entry name" value="Cyt_P450"/>
</dbReference>
<dbReference type="GeneID" id="101851093"/>
<comment type="function">
    <text evidence="6">Cytochromes P450 are a group of heme-thiolate monooxygenases. They oxidize a variety of structurally unrelated compounds, including steroids, fatty acids, and xenobiotics.</text>
</comment>
<dbReference type="PRINTS" id="PR00385">
    <property type="entry name" value="P450"/>
</dbReference>
<dbReference type="Pfam" id="PF00067">
    <property type="entry name" value="p450"/>
    <property type="match status" value="1"/>
</dbReference>
<dbReference type="PANTHER" id="PTHR24302">
    <property type="entry name" value="CYTOCHROME P450 FAMILY 3"/>
    <property type="match status" value="1"/>
</dbReference>
<dbReference type="SUPFAM" id="SSF48264">
    <property type="entry name" value="Cytochrome P450"/>
    <property type="match status" value="1"/>
</dbReference>
<dbReference type="RefSeq" id="XP_005112054.1">
    <property type="nucleotide sequence ID" value="XM_005111997.3"/>
</dbReference>
<evidence type="ECO:0000256" key="2">
    <source>
        <dbReference type="ARBA" id="ARBA00022617"/>
    </source>
</evidence>
<keyword evidence="8" id="KW-0812">Transmembrane</keyword>
<protein>
    <submittedName>
        <fullName evidence="10 11">Cytochrome P450 3A41 isoform X1</fullName>
    </submittedName>
</protein>
<dbReference type="PROSITE" id="PS00086">
    <property type="entry name" value="CYTOCHROME_P450"/>
    <property type="match status" value="1"/>
</dbReference>
<evidence type="ECO:0000313" key="10">
    <source>
        <dbReference type="RefSeq" id="XP_005112053.1"/>
    </source>
</evidence>
<keyword evidence="4 7" id="KW-0560">Oxidoreductase</keyword>
<evidence type="ECO:0000313" key="11">
    <source>
        <dbReference type="RefSeq" id="XP_005112054.1"/>
    </source>
</evidence>
<proteinExistence type="inferred from homology"/>
<feature type="transmembrane region" description="Helical" evidence="8">
    <location>
        <begin position="214"/>
        <end position="232"/>
    </location>
</feature>
<dbReference type="PRINTS" id="PR00463">
    <property type="entry name" value="EP450I"/>
</dbReference>
<organism evidence="9 10">
    <name type="scientific">Aplysia californica</name>
    <name type="common">California sea hare</name>
    <dbReference type="NCBI Taxonomy" id="6500"/>
    <lineage>
        <taxon>Eukaryota</taxon>
        <taxon>Metazoa</taxon>
        <taxon>Spiralia</taxon>
        <taxon>Lophotrochozoa</taxon>
        <taxon>Mollusca</taxon>
        <taxon>Gastropoda</taxon>
        <taxon>Heterobranchia</taxon>
        <taxon>Euthyneura</taxon>
        <taxon>Tectipleura</taxon>
        <taxon>Aplysiida</taxon>
        <taxon>Aplysioidea</taxon>
        <taxon>Aplysiidae</taxon>
        <taxon>Aplysia</taxon>
    </lineage>
</organism>
<dbReference type="CDD" id="cd11055">
    <property type="entry name" value="CYP3A-like"/>
    <property type="match status" value="1"/>
</dbReference>
<evidence type="ECO:0000256" key="4">
    <source>
        <dbReference type="ARBA" id="ARBA00023002"/>
    </source>
</evidence>
<keyword evidence="3 7" id="KW-0479">Metal-binding</keyword>
<dbReference type="InterPro" id="IPR002401">
    <property type="entry name" value="Cyt_P450_E_grp-I"/>
</dbReference>
<keyword evidence="5 7" id="KW-0408">Iron</keyword>
<dbReference type="InterPro" id="IPR050705">
    <property type="entry name" value="Cytochrome_P450_3A"/>
</dbReference>
<sequence>MELSLLSWALIVLVLLLLFYVYYSTRTHGLFKKMGVPGPTPWPIIGTSNSEIKLGFTKYHREAYEKYGRVYGLYRGRLPTMVICDLDVIRDICVKNFDHFVNRTTFETEEPFAHALTQVKDEHWKNIRTVVSPTFNTVRLKRMFTHIETNGKLLVKFLESKQERNEPVELKEVLSHYTMDVIASTGFGVQNNSLEDPDSPFVTEAKRLMSGPSFLILLVFLLSFLKPILKLFKISKLPRQSIEFFRRFVDAAVESRKSEAEEVQSRNDFLQLLMEAMHDKDGEDDNMTPEELAALNSSGVKRKLNYKEVEAQALLFLFAGYETSATALSFTLFLLALNPECLQKAQEEVDQVLKGKFPDYNSTQSLHYLDMCLNEGMRLFPPTPLLERMCSGDIELRGIRIPKGMSVTFPVSAIHHDPELWPEPEKFIPERFTTENKAKRHPYAHLPFGQGPRNCVGKRLALLEMKVALAAILQKLTPVRCEKTVYPVTFLRFRMTAKDGLWVKLEARR</sequence>
<evidence type="ECO:0000256" key="8">
    <source>
        <dbReference type="SAM" id="Phobius"/>
    </source>
</evidence>
<evidence type="ECO:0000256" key="5">
    <source>
        <dbReference type="ARBA" id="ARBA00023004"/>
    </source>
</evidence>
<evidence type="ECO:0000256" key="1">
    <source>
        <dbReference type="ARBA" id="ARBA00010617"/>
    </source>
</evidence>
<keyword evidence="8" id="KW-0472">Membrane</keyword>
<dbReference type="InterPro" id="IPR017972">
    <property type="entry name" value="Cyt_P450_CS"/>
</dbReference>
<feature type="transmembrane region" description="Helical" evidence="8">
    <location>
        <begin position="6"/>
        <end position="23"/>
    </location>
</feature>
<keyword evidence="7" id="KW-0503">Monooxygenase</keyword>
<evidence type="ECO:0000313" key="9">
    <source>
        <dbReference type="Proteomes" id="UP000694888"/>
    </source>
</evidence>